<dbReference type="RefSeq" id="WP_179252305.1">
    <property type="nucleotide sequence ID" value="NZ_JACBIV010000006.1"/>
</dbReference>
<accession>A0AAW3WS15</accession>
<name>A0AAW3WS15_SERFO</name>
<dbReference type="Pfam" id="PF07434">
    <property type="entry name" value="CblD"/>
    <property type="match status" value="1"/>
</dbReference>
<dbReference type="AlphaFoldDB" id="A0AAW3WS15"/>
<reference evidence="1" key="1">
    <citation type="submission" date="2020-08" db="EMBL/GenBank/DDBJ databases">
        <title>Food and environmental bacterial isolates.</title>
        <authorList>
            <person name="Richter L."/>
            <person name="Du Plessis E.M."/>
            <person name="Duvenage S."/>
            <person name="Allam M."/>
            <person name="Korsten L."/>
        </authorList>
    </citation>
    <scope>NUCLEOTIDE SEQUENCE</scope>
    <source>
        <strain evidence="1">UPMP2127</strain>
    </source>
</reference>
<dbReference type="Gene3D" id="2.60.40.2040">
    <property type="entry name" value="CFA/I fimbrial subunit E, pilin domain"/>
    <property type="match status" value="1"/>
</dbReference>
<proteinExistence type="predicted"/>
<gene>
    <name evidence="1" type="ORF">H8J20_09675</name>
</gene>
<organism evidence="1 2">
    <name type="scientific">Serratia fonticola</name>
    <dbReference type="NCBI Taxonomy" id="47917"/>
    <lineage>
        <taxon>Bacteria</taxon>
        <taxon>Pseudomonadati</taxon>
        <taxon>Pseudomonadota</taxon>
        <taxon>Gammaproteobacteria</taxon>
        <taxon>Enterobacterales</taxon>
        <taxon>Yersiniaceae</taxon>
        <taxon>Serratia</taxon>
    </lineage>
</organism>
<dbReference type="Gene3D" id="2.60.40.2520">
    <property type="entry name" value="CFA/I fimbrial subunit E, adhesin domain"/>
    <property type="match status" value="1"/>
</dbReference>
<sequence length="394" mass="42185">MLLRIISGFKFIIAGAINPFNLCVLLGGLSVQAYGASIAPQAQNTKVNVTYDRMSLPANIYIWDQAFGGSTDSGECSTAVDCKDKDVINALTCYSETDPTNGACQVKLWWWDSAYNNNSKTLTLRFTHSSGKTKDLLVTSIKVTGKFSSWIAGAGLGSKGFSTFIAASELNKLSDAGVWRAELKMQVKAWDNCSASVYGCPGIFRAAWKASLTLNVTDYGNQQIYLPAFPTSAPFINLNLNTRPGAGGGKNVSGSTSLDMCLYDGNDSASNRISLLLQDEGATAPERIAGQFSLYRIGGDQAKARDRLDYQVSVINPTTGARQDISNGSEIVWSDTNRRNIQRMVVLPGGGAPALCVPAPLTLTTPAFAMADKTAGDYTGKLRIIYTPTTQTAP</sequence>
<dbReference type="InterPro" id="IPR043037">
    <property type="entry name" value="CfaE_adhesin"/>
</dbReference>
<comment type="caution">
    <text evidence="1">The sequence shown here is derived from an EMBL/GenBank/DDBJ whole genome shotgun (WGS) entry which is preliminary data.</text>
</comment>
<dbReference type="InterPro" id="IPR010888">
    <property type="entry name" value="CblD"/>
</dbReference>
<evidence type="ECO:0000313" key="2">
    <source>
        <dbReference type="Proteomes" id="UP000659084"/>
    </source>
</evidence>
<dbReference type="EMBL" id="JACNYO010000007">
    <property type="protein sequence ID" value="MBC3212412.1"/>
    <property type="molecule type" value="Genomic_DNA"/>
</dbReference>
<dbReference type="Proteomes" id="UP000659084">
    <property type="component" value="Unassembled WGS sequence"/>
</dbReference>
<protein>
    <submittedName>
        <fullName evidence="1">Phage tail protein</fullName>
    </submittedName>
</protein>
<evidence type="ECO:0000313" key="1">
    <source>
        <dbReference type="EMBL" id="MBC3212412.1"/>
    </source>
</evidence>